<keyword evidence="4 5" id="KW-0143">Chaperone</keyword>
<dbReference type="SMART" id="SM00988">
    <property type="entry name" value="UreE_N"/>
    <property type="match status" value="1"/>
</dbReference>
<evidence type="ECO:0000256" key="1">
    <source>
        <dbReference type="ARBA" id="ARBA00004496"/>
    </source>
</evidence>
<evidence type="ECO:0000256" key="4">
    <source>
        <dbReference type="ARBA" id="ARBA00023186"/>
    </source>
</evidence>
<dbReference type="GO" id="GO:0016151">
    <property type="term" value="F:nickel cation binding"/>
    <property type="evidence" value="ECO:0007669"/>
    <property type="project" value="UniProtKB-UniRule"/>
</dbReference>
<evidence type="ECO:0000256" key="3">
    <source>
        <dbReference type="ARBA" id="ARBA00022596"/>
    </source>
</evidence>
<dbReference type="GO" id="GO:0065003">
    <property type="term" value="P:protein-containing complex assembly"/>
    <property type="evidence" value="ECO:0007669"/>
    <property type="project" value="InterPro"/>
</dbReference>
<dbReference type="GO" id="GO:0006457">
    <property type="term" value="P:protein folding"/>
    <property type="evidence" value="ECO:0007669"/>
    <property type="project" value="InterPro"/>
</dbReference>
<gene>
    <name evidence="5" type="primary">ureE</name>
    <name evidence="7" type="ORF">A3841_05000</name>
</gene>
<reference evidence="7 8" key="1">
    <citation type="submission" date="2016-03" db="EMBL/GenBank/DDBJ databases">
        <title>Genome sequence of Pontibacter sp. nov., of the family cytophagaceae, isolated from marine sediment of the Yellow Sea, China.</title>
        <authorList>
            <person name="Zhang G."/>
            <person name="Zhang R."/>
        </authorList>
    </citation>
    <scope>NUCLEOTIDE SEQUENCE [LARGE SCALE GENOMIC DNA]</scope>
    <source>
        <strain evidence="7 8">S10-8</strain>
    </source>
</reference>
<dbReference type="Proteomes" id="UP000186551">
    <property type="component" value="Unassembled WGS sequence"/>
</dbReference>
<dbReference type="EMBL" id="LVWA01000012">
    <property type="protein sequence ID" value="OKL38516.1"/>
    <property type="molecule type" value="Genomic_DNA"/>
</dbReference>
<dbReference type="SUPFAM" id="SSF69287">
    <property type="entry name" value="Urease metallochaperone UreE, N-terminal domain"/>
    <property type="match status" value="1"/>
</dbReference>
<dbReference type="STRING" id="1797110.A3841_05000"/>
<organism evidence="7 8">
    <name type="scientific">Pontibacter flavimaris</name>
    <dbReference type="NCBI Taxonomy" id="1797110"/>
    <lineage>
        <taxon>Bacteria</taxon>
        <taxon>Pseudomonadati</taxon>
        <taxon>Bacteroidota</taxon>
        <taxon>Cytophagia</taxon>
        <taxon>Cytophagales</taxon>
        <taxon>Hymenobacteraceae</taxon>
        <taxon>Pontibacter</taxon>
    </lineage>
</organism>
<dbReference type="RefSeq" id="WP_073854384.1">
    <property type="nucleotide sequence ID" value="NZ_LVWA01000012.1"/>
</dbReference>
<comment type="subcellular location">
    <subcellularLocation>
        <location evidence="1 5">Cytoplasm</location>
    </subcellularLocation>
</comment>
<dbReference type="InterPro" id="IPR012406">
    <property type="entry name" value="UreE"/>
</dbReference>
<name>A0A1Q5P8B8_9BACT</name>
<feature type="domain" description="UreE urease accessory N-terminal" evidence="6">
    <location>
        <begin position="6"/>
        <end position="70"/>
    </location>
</feature>
<comment type="function">
    <text evidence="5">Involved in urease metallocenter assembly. Binds nickel. Probably functions as a nickel donor during metallocenter assembly.</text>
</comment>
<dbReference type="InterPro" id="IPR007864">
    <property type="entry name" value="UreE_C_dom"/>
</dbReference>
<evidence type="ECO:0000259" key="6">
    <source>
        <dbReference type="SMART" id="SM00988"/>
    </source>
</evidence>
<dbReference type="HAMAP" id="MF_00822">
    <property type="entry name" value="UreE"/>
    <property type="match status" value="1"/>
</dbReference>
<dbReference type="PIRSF" id="PIRSF036402">
    <property type="entry name" value="Ureas_acces_UreE"/>
    <property type="match status" value="1"/>
</dbReference>
<sequence>MIIKQVIGNTATLLLNGLTIDRLELEWFETTKRIQRKTTAGGMEIAIRFLREGQRLLQHDVLYMDEQKAVVVHIKPCDAIVVSPQSLLQMGTICYEIGNKHLPLFIQDDQVLIPFEEPLFRWLLASGYEPVKAERQLVNMLKSNVEPHEHNGGGTSLFTKIINLASKQ</sequence>
<proteinExistence type="inferred from homology"/>
<comment type="similarity">
    <text evidence="5">Belongs to the UreE family.</text>
</comment>
<dbReference type="Pfam" id="PF02814">
    <property type="entry name" value="UreE_N"/>
    <property type="match status" value="1"/>
</dbReference>
<evidence type="ECO:0000313" key="8">
    <source>
        <dbReference type="Proteomes" id="UP000186551"/>
    </source>
</evidence>
<keyword evidence="3 5" id="KW-0533">Nickel</keyword>
<dbReference type="Gene3D" id="2.60.260.20">
    <property type="entry name" value="Urease metallochaperone UreE, N-terminal domain"/>
    <property type="match status" value="1"/>
</dbReference>
<dbReference type="AlphaFoldDB" id="A0A1Q5P8B8"/>
<dbReference type="InterPro" id="IPR004029">
    <property type="entry name" value="UreE_N"/>
</dbReference>
<dbReference type="GO" id="GO:0005737">
    <property type="term" value="C:cytoplasm"/>
    <property type="evidence" value="ECO:0007669"/>
    <property type="project" value="UniProtKB-SubCell"/>
</dbReference>
<dbReference type="Gene3D" id="3.30.70.790">
    <property type="entry name" value="UreE, C-terminal domain"/>
    <property type="match status" value="1"/>
</dbReference>
<comment type="caution">
    <text evidence="7">The sequence shown here is derived from an EMBL/GenBank/DDBJ whole genome shotgun (WGS) entry which is preliminary data.</text>
</comment>
<evidence type="ECO:0000313" key="7">
    <source>
        <dbReference type="EMBL" id="OKL38516.1"/>
    </source>
</evidence>
<dbReference type="SUPFAM" id="SSF69737">
    <property type="entry name" value="Urease metallochaperone UreE, C-terminal domain"/>
    <property type="match status" value="1"/>
</dbReference>
<keyword evidence="2 5" id="KW-0963">Cytoplasm</keyword>
<evidence type="ECO:0000256" key="2">
    <source>
        <dbReference type="ARBA" id="ARBA00022490"/>
    </source>
</evidence>
<evidence type="ECO:0000256" key="5">
    <source>
        <dbReference type="HAMAP-Rule" id="MF_00822"/>
    </source>
</evidence>
<dbReference type="InterPro" id="IPR036118">
    <property type="entry name" value="UreE_N_sf"/>
</dbReference>
<dbReference type="GO" id="GO:0019627">
    <property type="term" value="P:urea metabolic process"/>
    <property type="evidence" value="ECO:0007669"/>
    <property type="project" value="InterPro"/>
</dbReference>
<accession>A0A1Q5P8B8</accession>
<keyword evidence="8" id="KW-1185">Reference proteome</keyword>
<dbReference type="Pfam" id="PF05194">
    <property type="entry name" value="UreE_C"/>
    <property type="match status" value="1"/>
</dbReference>
<dbReference type="OrthoDB" id="9810882at2"/>
<protein>
    <recommendedName>
        <fullName evidence="5">Urease accessory protein UreE</fullName>
    </recommendedName>
</protein>
<dbReference type="GO" id="GO:0051082">
    <property type="term" value="F:unfolded protein binding"/>
    <property type="evidence" value="ECO:0007669"/>
    <property type="project" value="UniProtKB-UniRule"/>
</dbReference>
<dbReference type="NCBIfam" id="NF009754">
    <property type="entry name" value="PRK13261.1-6"/>
    <property type="match status" value="1"/>
</dbReference>
<dbReference type="CDD" id="cd00571">
    <property type="entry name" value="UreE"/>
    <property type="match status" value="1"/>
</dbReference>